<name>A0A5M4F9W0_9ACTN</name>
<evidence type="ECO:0000256" key="2">
    <source>
        <dbReference type="ARBA" id="ARBA00022670"/>
    </source>
</evidence>
<evidence type="ECO:0000256" key="7">
    <source>
        <dbReference type="SAM" id="SignalP"/>
    </source>
</evidence>
<dbReference type="InterPro" id="IPR036852">
    <property type="entry name" value="Peptidase_S8/S53_dom_sf"/>
</dbReference>
<dbReference type="OrthoDB" id="9813435at2"/>
<dbReference type="InterPro" id="IPR023827">
    <property type="entry name" value="Peptidase_S8_Asp-AS"/>
</dbReference>
<dbReference type="EMBL" id="SDPQ02000004">
    <property type="protein sequence ID" value="KAA1394418.1"/>
    <property type="molecule type" value="Genomic_DNA"/>
</dbReference>
<evidence type="ECO:0000256" key="4">
    <source>
        <dbReference type="ARBA" id="ARBA00022825"/>
    </source>
</evidence>
<dbReference type="InterPro" id="IPR050131">
    <property type="entry name" value="Peptidase_S8_subtilisin-like"/>
</dbReference>
<feature type="active site" description="Charge relay system" evidence="5">
    <location>
        <position position="335"/>
    </location>
</feature>
<keyword evidence="7" id="KW-0732">Signal</keyword>
<feature type="domain" description="Peptidase S8/S53" evidence="8">
    <location>
        <begin position="126"/>
        <end position="384"/>
    </location>
</feature>
<keyword evidence="2 5" id="KW-0645">Protease</keyword>
<keyword evidence="3 5" id="KW-0378">Hydrolase</keyword>
<evidence type="ECO:0000313" key="10">
    <source>
        <dbReference type="Proteomes" id="UP000380867"/>
    </source>
</evidence>
<evidence type="ECO:0000256" key="3">
    <source>
        <dbReference type="ARBA" id="ARBA00022801"/>
    </source>
</evidence>
<keyword evidence="10" id="KW-1185">Reference proteome</keyword>
<organism evidence="9 10">
    <name type="scientific">Aeromicrobium ginsengisoli</name>
    <dbReference type="NCBI Taxonomy" id="363867"/>
    <lineage>
        <taxon>Bacteria</taxon>
        <taxon>Bacillati</taxon>
        <taxon>Actinomycetota</taxon>
        <taxon>Actinomycetes</taxon>
        <taxon>Propionibacteriales</taxon>
        <taxon>Nocardioidaceae</taxon>
        <taxon>Aeromicrobium</taxon>
    </lineage>
</organism>
<dbReference type="Pfam" id="PF00082">
    <property type="entry name" value="Peptidase_S8"/>
    <property type="match status" value="1"/>
</dbReference>
<dbReference type="PRINTS" id="PR00723">
    <property type="entry name" value="SUBTILISIN"/>
</dbReference>
<dbReference type="InterPro" id="IPR022398">
    <property type="entry name" value="Peptidase_S8_His-AS"/>
</dbReference>
<evidence type="ECO:0000256" key="5">
    <source>
        <dbReference type="PROSITE-ProRule" id="PRU01240"/>
    </source>
</evidence>
<dbReference type="PROSITE" id="PS00137">
    <property type="entry name" value="SUBTILASE_HIS"/>
    <property type="match status" value="1"/>
</dbReference>
<dbReference type="InterPro" id="IPR000209">
    <property type="entry name" value="Peptidase_S8/S53_dom"/>
</dbReference>
<feature type="signal peptide" evidence="7">
    <location>
        <begin position="1"/>
        <end position="26"/>
    </location>
</feature>
<comment type="caution">
    <text evidence="9">The sequence shown here is derived from an EMBL/GenBank/DDBJ whole genome shotgun (WGS) entry which is preliminary data.</text>
</comment>
<feature type="chain" id="PRO_5024272804" evidence="7">
    <location>
        <begin position="27"/>
        <end position="394"/>
    </location>
</feature>
<proteinExistence type="inferred from homology"/>
<accession>A0A5M4F9W0</accession>
<reference evidence="9" key="1">
    <citation type="submission" date="2019-09" db="EMBL/GenBank/DDBJ databases">
        <authorList>
            <person name="Li J."/>
        </authorList>
    </citation>
    <scope>NUCLEOTIDE SEQUENCE [LARGE SCALE GENOMIC DNA]</scope>
    <source>
        <strain evidence="9">JCM 14732</strain>
    </source>
</reference>
<dbReference type="Proteomes" id="UP000380867">
    <property type="component" value="Unassembled WGS sequence"/>
</dbReference>
<sequence>MRIGRTAGAIGLIATVIAAGSSGATAADDGGLRRTATEILATATPGDPLKVVTTTRTAGAPEITTKVASSRSNALDLIVAGLKKRSTVGVDIAHEVHIDLSDDPLRARQWALTRLGAETAWKTSTGRGVVVAVIDTGVRAGHVDLRGHILTGYDFLAPGTPPTDENGHGTHVAGIITAIANNGRGIAGLAPNTRVLPIRVLDRSGVGDSATVAKGIVWAVDHGAKVINLSLSSTRSDTAGRAAVAYAISKNVVVVAAAGNNGCGLFGSPRSYPAAYDGVLGVGAIQSNGAVASFSSCGSWVDVAAPGSGILSTTSADPDPSLGCPPHFCTLSGTSMASPYAAAAAALEIAKVGSGVSQATIRSLIQSTADDAGSTGYDTRTGYGVINPRRMLAR</sequence>
<dbReference type="InterPro" id="IPR015500">
    <property type="entry name" value="Peptidase_S8_subtilisin-rel"/>
</dbReference>
<evidence type="ECO:0000256" key="1">
    <source>
        <dbReference type="ARBA" id="ARBA00011073"/>
    </source>
</evidence>
<dbReference type="Gene3D" id="3.40.50.200">
    <property type="entry name" value="Peptidase S8/S53 domain"/>
    <property type="match status" value="1"/>
</dbReference>
<evidence type="ECO:0000313" key="9">
    <source>
        <dbReference type="EMBL" id="KAA1394418.1"/>
    </source>
</evidence>
<keyword evidence="4 5" id="KW-0720">Serine protease</keyword>
<dbReference type="PROSITE" id="PS00136">
    <property type="entry name" value="SUBTILASE_ASP"/>
    <property type="match status" value="1"/>
</dbReference>
<feature type="active site" description="Charge relay system" evidence="5">
    <location>
        <position position="135"/>
    </location>
</feature>
<dbReference type="InterPro" id="IPR023828">
    <property type="entry name" value="Peptidase_S8_Ser-AS"/>
</dbReference>
<evidence type="ECO:0000259" key="8">
    <source>
        <dbReference type="Pfam" id="PF00082"/>
    </source>
</evidence>
<protein>
    <submittedName>
        <fullName evidence="9">S8 family serine peptidase</fullName>
    </submittedName>
</protein>
<dbReference type="PANTHER" id="PTHR43806:SF11">
    <property type="entry name" value="CEREVISIN-RELATED"/>
    <property type="match status" value="1"/>
</dbReference>
<comment type="similarity">
    <text evidence="1 5 6">Belongs to the peptidase S8 family.</text>
</comment>
<evidence type="ECO:0000256" key="6">
    <source>
        <dbReference type="RuleBase" id="RU003355"/>
    </source>
</evidence>
<dbReference type="GO" id="GO:0004252">
    <property type="term" value="F:serine-type endopeptidase activity"/>
    <property type="evidence" value="ECO:0007669"/>
    <property type="project" value="UniProtKB-UniRule"/>
</dbReference>
<dbReference type="GO" id="GO:0006508">
    <property type="term" value="P:proteolysis"/>
    <property type="evidence" value="ECO:0007669"/>
    <property type="project" value="UniProtKB-KW"/>
</dbReference>
<dbReference type="AlphaFoldDB" id="A0A5M4F9W0"/>
<dbReference type="PROSITE" id="PS00138">
    <property type="entry name" value="SUBTILASE_SER"/>
    <property type="match status" value="1"/>
</dbReference>
<dbReference type="PANTHER" id="PTHR43806">
    <property type="entry name" value="PEPTIDASE S8"/>
    <property type="match status" value="1"/>
</dbReference>
<feature type="active site" description="Charge relay system" evidence="5">
    <location>
        <position position="168"/>
    </location>
</feature>
<dbReference type="PROSITE" id="PS51892">
    <property type="entry name" value="SUBTILASE"/>
    <property type="match status" value="1"/>
</dbReference>
<dbReference type="SUPFAM" id="SSF52743">
    <property type="entry name" value="Subtilisin-like"/>
    <property type="match status" value="1"/>
</dbReference>
<gene>
    <name evidence="9" type="ORF">ESP70_019690</name>
</gene>